<evidence type="ECO:0000256" key="3">
    <source>
        <dbReference type="ARBA" id="ARBA00022519"/>
    </source>
</evidence>
<keyword evidence="9" id="KW-0694">RNA-binding</keyword>
<gene>
    <name evidence="12" type="ORF">MLD63_00245</name>
</gene>
<evidence type="ECO:0000256" key="9">
    <source>
        <dbReference type="ARBA" id="ARBA00022884"/>
    </source>
</evidence>
<comment type="cofactor">
    <cofactor evidence="1">
        <name>Mg(2+)</name>
        <dbReference type="ChEBI" id="CHEBI:18420"/>
    </cofactor>
</comment>
<dbReference type="InterPro" id="IPR003029">
    <property type="entry name" value="S1_domain"/>
</dbReference>
<evidence type="ECO:0000256" key="8">
    <source>
        <dbReference type="ARBA" id="ARBA00022842"/>
    </source>
</evidence>
<reference evidence="12 13" key="1">
    <citation type="submission" date="2022-03" db="EMBL/GenBank/DDBJ databases">
        <authorList>
            <person name="He Y."/>
        </authorList>
    </citation>
    <scope>NUCLEOTIDE SEQUENCE [LARGE SCALE GENOMIC DNA]</scope>
    <source>
        <strain evidence="12 13">TK19116</strain>
        <plasmid evidence="12">unnamed1</plasmid>
    </source>
</reference>
<evidence type="ECO:0000256" key="5">
    <source>
        <dbReference type="ARBA" id="ARBA00022723"/>
    </source>
</evidence>
<keyword evidence="2" id="KW-1003">Cell membrane</keyword>
<keyword evidence="3" id="KW-0997">Cell inner membrane</keyword>
<keyword evidence="8" id="KW-0460">Magnesium</keyword>
<evidence type="ECO:0000259" key="11">
    <source>
        <dbReference type="PROSITE" id="PS50126"/>
    </source>
</evidence>
<sequence length="350" mass="36979">MKGRHVVLGTYRERQIAALMTDGRLDDLFTDASGIAAFAPGAILRGRVERPMKGQGGVFVRLPDGAKGFLRDRGGLSEGQAVLVQVSGVAEAGKAIPLTARLLFRGRYAIVTPGVPGINVSRRIRDEARRTVLTAMGASALAGDESFGLILRSAAEAAPDDEIADELGPLVEIAGSITTEQEGSPELLLDAPSPWEQAWIDWADPAPDQIDQDDAALTETGALDQIEALLSPEVPLQGGASAVIEATRALVAVDVNTGADTSLAAGLKANMALARDLPRQLRLRGLGGQIVVDFAPMPKRDRASLDQVLKAAFRGDGAETTLVGWTAMGLYEINRKRDRAPLSRVLGGKH</sequence>
<dbReference type="RefSeq" id="WP_255327830.1">
    <property type="nucleotide sequence ID" value="NZ_JAKZEU010000001.1"/>
</dbReference>
<evidence type="ECO:0000313" key="12">
    <source>
        <dbReference type="EMBL" id="MCQ0968867.1"/>
    </source>
</evidence>
<evidence type="ECO:0000256" key="2">
    <source>
        <dbReference type="ARBA" id="ARBA00022475"/>
    </source>
</evidence>
<dbReference type="InterPro" id="IPR004659">
    <property type="entry name" value="RNase_E/G"/>
</dbReference>
<keyword evidence="4" id="KW-0540">Nuclease</keyword>
<evidence type="ECO:0000256" key="6">
    <source>
        <dbReference type="ARBA" id="ARBA00022759"/>
    </source>
</evidence>
<comment type="caution">
    <text evidence="12">The sequence shown here is derived from an EMBL/GenBank/DDBJ whole genome shotgun (WGS) entry which is preliminary data.</text>
</comment>
<keyword evidence="12" id="KW-0614">Plasmid</keyword>
<evidence type="ECO:0000256" key="1">
    <source>
        <dbReference type="ARBA" id="ARBA00001946"/>
    </source>
</evidence>
<dbReference type="EMBL" id="JAKZEU010000001">
    <property type="protein sequence ID" value="MCQ0968867.1"/>
    <property type="molecule type" value="Genomic_DNA"/>
</dbReference>
<accession>A0ABT1MKP5</accession>
<evidence type="ECO:0000256" key="7">
    <source>
        <dbReference type="ARBA" id="ARBA00022801"/>
    </source>
</evidence>
<proteinExistence type="predicted"/>
<dbReference type="InterPro" id="IPR012340">
    <property type="entry name" value="NA-bd_OB-fold"/>
</dbReference>
<dbReference type="PROSITE" id="PS50126">
    <property type="entry name" value="S1"/>
    <property type="match status" value="1"/>
</dbReference>
<dbReference type="Proteomes" id="UP001203945">
    <property type="component" value="Unassembled WGS sequence"/>
</dbReference>
<geneLocation type="plasmid" evidence="12">
    <name>unnamed1</name>
</geneLocation>
<keyword evidence="7" id="KW-0378">Hydrolase</keyword>
<evidence type="ECO:0000256" key="10">
    <source>
        <dbReference type="ARBA" id="ARBA00023136"/>
    </source>
</evidence>
<dbReference type="PANTHER" id="PTHR30001:SF1">
    <property type="entry name" value="RIBONUCLEASE E_G-LIKE PROTEIN, CHLOROPLASTIC"/>
    <property type="match status" value="1"/>
</dbReference>
<evidence type="ECO:0000256" key="4">
    <source>
        <dbReference type="ARBA" id="ARBA00022722"/>
    </source>
</evidence>
<protein>
    <submittedName>
        <fullName evidence="12">Ribonuclease E/G</fullName>
    </submittedName>
</protein>
<dbReference type="Pfam" id="PF10150">
    <property type="entry name" value="RNase_E_G"/>
    <property type="match status" value="1"/>
</dbReference>
<evidence type="ECO:0000313" key="13">
    <source>
        <dbReference type="Proteomes" id="UP001203945"/>
    </source>
</evidence>
<keyword evidence="13" id="KW-1185">Reference proteome</keyword>
<keyword evidence="10" id="KW-0472">Membrane</keyword>
<name>A0ABT1MKP5_9RHOB</name>
<organism evidence="12 13">
    <name type="scientific">Paracoccus albicereus</name>
    <dbReference type="NCBI Taxonomy" id="2922394"/>
    <lineage>
        <taxon>Bacteria</taxon>
        <taxon>Pseudomonadati</taxon>
        <taxon>Pseudomonadota</taxon>
        <taxon>Alphaproteobacteria</taxon>
        <taxon>Rhodobacterales</taxon>
        <taxon>Paracoccaceae</taxon>
        <taxon>Paracoccus</taxon>
    </lineage>
</organism>
<dbReference type="SUPFAM" id="SSF50249">
    <property type="entry name" value="Nucleic acid-binding proteins"/>
    <property type="match status" value="1"/>
</dbReference>
<keyword evidence="5" id="KW-0479">Metal-binding</keyword>
<dbReference type="InterPro" id="IPR019307">
    <property type="entry name" value="RNA-bd_AU-1/RNase_E/G"/>
</dbReference>
<dbReference type="PANTHER" id="PTHR30001">
    <property type="entry name" value="RIBONUCLEASE"/>
    <property type="match status" value="1"/>
</dbReference>
<keyword evidence="6" id="KW-0255">Endonuclease</keyword>
<feature type="domain" description="S1 motif" evidence="11">
    <location>
        <begin position="41"/>
        <end position="70"/>
    </location>
</feature>